<dbReference type="Proteomes" id="UP000269396">
    <property type="component" value="Unassembled WGS sequence"/>
</dbReference>
<protein>
    <submittedName>
        <fullName evidence="1">Uncharacterized protein</fullName>
    </submittedName>
</protein>
<evidence type="ECO:0000313" key="1">
    <source>
        <dbReference type="EMBL" id="VDP87339.1"/>
    </source>
</evidence>
<dbReference type="EMBL" id="UZAL01051532">
    <property type="protein sequence ID" value="VDP87339.1"/>
    <property type="molecule type" value="Genomic_DNA"/>
</dbReference>
<accession>A0A3P8L015</accession>
<organism evidence="1 2">
    <name type="scientific">Schistosoma mattheei</name>
    <dbReference type="NCBI Taxonomy" id="31246"/>
    <lineage>
        <taxon>Eukaryota</taxon>
        <taxon>Metazoa</taxon>
        <taxon>Spiralia</taxon>
        <taxon>Lophotrochozoa</taxon>
        <taxon>Platyhelminthes</taxon>
        <taxon>Trematoda</taxon>
        <taxon>Digenea</taxon>
        <taxon>Strigeidida</taxon>
        <taxon>Schistosomatoidea</taxon>
        <taxon>Schistosomatidae</taxon>
        <taxon>Schistosoma</taxon>
    </lineage>
</organism>
<dbReference type="AlphaFoldDB" id="A0A3P8L015"/>
<keyword evidence="2" id="KW-1185">Reference proteome</keyword>
<evidence type="ECO:0000313" key="2">
    <source>
        <dbReference type="Proteomes" id="UP000269396"/>
    </source>
</evidence>
<gene>
    <name evidence="1" type="ORF">SMTD_LOCUS22453</name>
</gene>
<reference evidence="1 2" key="1">
    <citation type="submission" date="2018-11" db="EMBL/GenBank/DDBJ databases">
        <authorList>
            <consortium name="Pathogen Informatics"/>
        </authorList>
    </citation>
    <scope>NUCLEOTIDE SEQUENCE [LARGE SCALE GENOMIC DNA]</scope>
    <source>
        <strain>Denwood</strain>
        <strain evidence="2">Zambia</strain>
    </source>
</reference>
<sequence length="60" mass="6928">MYIIINVCFTPIVAIDRIVTRVYSNSPLILASTIRCYSEYCTIEDSFVNTQFPESSFILR</sequence>
<proteinExistence type="predicted"/>
<name>A0A3P8L015_9TREM</name>